<comment type="caution">
    <text evidence="2">The sequence shown here is derived from an EMBL/GenBank/DDBJ whole genome shotgun (WGS) entry which is preliminary data.</text>
</comment>
<keyword evidence="3" id="KW-1185">Reference proteome</keyword>
<protein>
    <submittedName>
        <fullName evidence="2">Cupin-like domain-containing protein</fullName>
    </submittedName>
</protein>
<evidence type="ECO:0000259" key="1">
    <source>
        <dbReference type="PROSITE" id="PS51184"/>
    </source>
</evidence>
<name>A0A3A8I7F8_9BACT</name>
<dbReference type="Pfam" id="PF13621">
    <property type="entry name" value="Cupin_8"/>
    <property type="match status" value="1"/>
</dbReference>
<feature type="domain" description="JmjC" evidence="1">
    <location>
        <begin position="192"/>
        <end position="335"/>
    </location>
</feature>
<dbReference type="InterPro" id="IPR041667">
    <property type="entry name" value="Cupin_8"/>
</dbReference>
<dbReference type="Gene3D" id="2.60.120.650">
    <property type="entry name" value="Cupin"/>
    <property type="match status" value="1"/>
</dbReference>
<dbReference type="SMART" id="SM00558">
    <property type="entry name" value="JmjC"/>
    <property type="match status" value="1"/>
</dbReference>
<evidence type="ECO:0000313" key="3">
    <source>
        <dbReference type="Proteomes" id="UP000268094"/>
    </source>
</evidence>
<evidence type="ECO:0000313" key="2">
    <source>
        <dbReference type="EMBL" id="RKG79222.1"/>
    </source>
</evidence>
<gene>
    <name evidence="2" type="ORF">D7V88_28995</name>
</gene>
<dbReference type="EMBL" id="RAVZ01000249">
    <property type="protein sequence ID" value="RKG79222.1"/>
    <property type="molecule type" value="Genomic_DNA"/>
</dbReference>
<dbReference type="Proteomes" id="UP000268094">
    <property type="component" value="Unassembled WGS sequence"/>
</dbReference>
<dbReference type="SUPFAM" id="SSF51197">
    <property type="entry name" value="Clavaminate synthase-like"/>
    <property type="match status" value="1"/>
</dbReference>
<dbReference type="OrthoDB" id="118524at2"/>
<dbReference type="PANTHER" id="PTHR12461">
    <property type="entry name" value="HYPOXIA-INDUCIBLE FACTOR 1 ALPHA INHIBITOR-RELATED"/>
    <property type="match status" value="1"/>
</dbReference>
<accession>A0A3A8I7F8</accession>
<dbReference type="RefSeq" id="WP_120543864.1">
    <property type="nucleotide sequence ID" value="NZ_RAVZ01000249.1"/>
</dbReference>
<sequence>MNEDKSLLRPEWRQWLAENLALGVGSEEVQQVLVGAGVDPTLAHEEMEAVRKHPYFQACLQVARHFGWLESLMDVYSELRSQDGGRQLEVREHLSPEEFFRRYYFGHRPVVLRGLMKDWPALQKWSLGYFREHFGPVEVEVMMGRDANPEHAAQHDRHRTRMPFADFLSMVESGKETNDYYMVPRNDNWRHEGLSSLREDLRAPEGLIDPSLQADMMTLLLGPAGTVTPLHHDNMNILLGQVMGRKHVKLVPSYERHRVYPHRGTFSHVDAGKPDLTAHPLFAQASVLETVLEPGDMVFLPVGWWHWVKALDVSASVTFHHFLIPGGNTHLEAPF</sequence>
<dbReference type="InterPro" id="IPR003347">
    <property type="entry name" value="JmjC_dom"/>
</dbReference>
<dbReference type="PANTHER" id="PTHR12461:SF105">
    <property type="entry name" value="HYPOXIA-INDUCIBLE FACTOR 1-ALPHA INHIBITOR"/>
    <property type="match status" value="1"/>
</dbReference>
<dbReference type="PROSITE" id="PS51184">
    <property type="entry name" value="JMJC"/>
    <property type="match status" value="1"/>
</dbReference>
<dbReference type="AlphaFoldDB" id="A0A3A8I7F8"/>
<reference evidence="3" key="1">
    <citation type="submission" date="2018-09" db="EMBL/GenBank/DDBJ databases">
        <authorList>
            <person name="Livingstone P.G."/>
            <person name="Whitworth D.E."/>
        </authorList>
    </citation>
    <scope>NUCLEOTIDE SEQUENCE [LARGE SCALE GENOMIC DNA]</scope>
    <source>
        <strain evidence="3">CA054A</strain>
    </source>
</reference>
<proteinExistence type="predicted"/>
<organism evidence="2 3">
    <name type="scientific">Corallococcus terminator</name>
    <dbReference type="NCBI Taxonomy" id="2316733"/>
    <lineage>
        <taxon>Bacteria</taxon>
        <taxon>Pseudomonadati</taxon>
        <taxon>Myxococcota</taxon>
        <taxon>Myxococcia</taxon>
        <taxon>Myxococcales</taxon>
        <taxon>Cystobacterineae</taxon>
        <taxon>Myxococcaceae</taxon>
        <taxon>Corallococcus</taxon>
    </lineage>
</organism>